<reference evidence="3 4" key="1">
    <citation type="submission" date="2019-07" db="EMBL/GenBank/DDBJ databases">
        <title>Genome sequencing of lignin-degrading bacterial isolates.</title>
        <authorList>
            <person name="Gladden J."/>
        </authorList>
    </citation>
    <scope>NUCLEOTIDE SEQUENCE [LARGE SCALE GENOMIC DNA]</scope>
    <source>
        <strain evidence="3 4">J45</strain>
    </source>
</reference>
<keyword evidence="2" id="KW-0472">Membrane</keyword>
<accession>A0A562D7P4</accession>
<name>A0A562D7P4_RHORH</name>
<evidence type="ECO:0000313" key="3">
    <source>
        <dbReference type="EMBL" id="TWH05562.1"/>
    </source>
</evidence>
<feature type="transmembrane region" description="Helical" evidence="2">
    <location>
        <begin position="12"/>
        <end position="32"/>
    </location>
</feature>
<evidence type="ECO:0000256" key="2">
    <source>
        <dbReference type="SAM" id="Phobius"/>
    </source>
</evidence>
<dbReference type="AlphaFoldDB" id="A0A562D7P4"/>
<feature type="region of interest" description="Disordered" evidence="1">
    <location>
        <begin position="66"/>
        <end position="96"/>
    </location>
</feature>
<gene>
    <name evidence="3" type="ORF">L618_008300000030</name>
</gene>
<dbReference type="Proteomes" id="UP000317573">
    <property type="component" value="Unassembled WGS sequence"/>
</dbReference>
<dbReference type="EMBL" id="VLJT01000087">
    <property type="protein sequence ID" value="TWH05562.1"/>
    <property type="molecule type" value="Genomic_DNA"/>
</dbReference>
<keyword evidence="2" id="KW-0812">Transmembrane</keyword>
<evidence type="ECO:0000256" key="1">
    <source>
        <dbReference type="SAM" id="MobiDB-lite"/>
    </source>
</evidence>
<comment type="caution">
    <text evidence="3">The sequence shown here is derived from an EMBL/GenBank/DDBJ whole genome shotgun (WGS) entry which is preliminary data.</text>
</comment>
<organism evidence="3 4">
    <name type="scientific">Rhodococcus rhodochrous J45</name>
    <dbReference type="NCBI Taxonomy" id="935266"/>
    <lineage>
        <taxon>Bacteria</taxon>
        <taxon>Bacillati</taxon>
        <taxon>Actinomycetota</taxon>
        <taxon>Actinomycetes</taxon>
        <taxon>Mycobacteriales</taxon>
        <taxon>Nocardiaceae</taxon>
        <taxon>Rhodococcus</taxon>
    </lineage>
</organism>
<feature type="transmembrane region" description="Helical" evidence="2">
    <location>
        <begin position="44"/>
        <end position="61"/>
    </location>
</feature>
<proteinExistence type="predicted"/>
<dbReference type="RefSeq" id="WP_033097043.1">
    <property type="nucleotide sequence ID" value="NZ_VLJT01000087.1"/>
</dbReference>
<protein>
    <submittedName>
        <fullName evidence="3">Uncharacterized protein</fullName>
    </submittedName>
</protein>
<keyword evidence="2" id="KW-1133">Transmembrane helix</keyword>
<sequence length="96" mass="10292">MTQPNGPSPRTRTLVVGIVVALWGTSVGIQIASQLPFMRFDWSPPIGLNEIMTAVVMWMLARNHQATKAESDNPPPSTDPPAPQPRTDEAGQGGNS</sequence>
<evidence type="ECO:0000313" key="4">
    <source>
        <dbReference type="Proteomes" id="UP000317573"/>
    </source>
</evidence>
<feature type="compositionally biased region" description="Pro residues" evidence="1">
    <location>
        <begin position="73"/>
        <end position="84"/>
    </location>
</feature>